<accession>A0AAD7EC04</accession>
<dbReference type="AlphaFoldDB" id="A0AAD7EC04"/>
<dbReference type="Proteomes" id="UP001218218">
    <property type="component" value="Unassembled WGS sequence"/>
</dbReference>
<reference evidence="1" key="1">
    <citation type="submission" date="2023-03" db="EMBL/GenBank/DDBJ databases">
        <title>Massive genome expansion in bonnet fungi (Mycena s.s.) driven by repeated elements and novel gene families across ecological guilds.</title>
        <authorList>
            <consortium name="Lawrence Berkeley National Laboratory"/>
            <person name="Harder C.B."/>
            <person name="Miyauchi S."/>
            <person name="Viragh M."/>
            <person name="Kuo A."/>
            <person name="Thoen E."/>
            <person name="Andreopoulos B."/>
            <person name="Lu D."/>
            <person name="Skrede I."/>
            <person name="Drula E."/>
            <person name="Henrissat B."/>
            <person name="Morin E."/>
            <person name="Kohler A."/>
            <person name="Barry K."/>
            <person name="LaButti K."/>
            <person name="Morin E."/>
            <person name="Salamov A."/>
            <person name="Lipzen A."/>
            <person name="Mereny Z."/>
            <person name="Hegedus B."/>
            <person name="Baldrian P."/>
            <person name="Stursova M."/>
            <person name="Weitz H."/>
            <person name="Taylor A."/>
            <person name="Grigoriev I.V."/>
            <person name="Nagy L.G."/>
            <person name="Martin F."/>
            <person name="Kauserud H."/>
        </authorList>
    </citation>
    <scope>NUCLEOTIDE SEQUENCE</scope>
    <source>
        <strain evidence="1">CBHHK002</strain>
    </source>
</reference>
<name>A0AAD7EC04_9AGAR</name>
<evidence type="ECO:0000313" key="1">
    <source>
        <dbReference type="EMBL" id="KAJ7309330.1"/>
    </source>
</evidence>
<proteinExistence type="predicted"/>
<gene>
    <name evidence="1" type="ORF">DFH08DRAFT_823497</name>
</gene>
<dbReference type="InterPro" id="IPR012337">
    <property type="entry name" value="RNaseH-like_sf"/>
</dbReference>
<organism evidence="1 2">
    <name type="scientific">Mycena albidolilacea</name>
    <dbReference type="NCBI Taxonomy" id="1033008"/>
    <lineage>
        <taxon>Eukaryota</taxon>
        <taxon>Fungi</taxon>
        <taxon>Dikarya</taxon>
        <taxon>Basidiomycota</taxon>
        <taxon>Agaricomycotina</taxon>
        <taxon>Agaricomycetes</taxon>
        <taxon>Agaricomycetidae</taxon>
        <taxon>Agaricales</taxon>
        <taxon>Marasmiineae</taxon>
        <taxon>Mycenaceae</taxon>
        <taxon>Mycena</taxon>
    </lineage>
</organism>
<sequence length="174" mass="19423">MAKRPKYAEIADALDHDPTIKDQYFFGQMGERELLKFDQYHAASPSNTNSPTPAVEISQESAHQCHGSSFLLDAIKSGQKSQHGVGQPRDELKQYLSTQLKITDNILHWWGGFSTPAERAFSSGTLTGTQVHNRLSAKFLEFLQLLKSGYRNGHNSAGESAANWMEAFITQLHE</sequence>
<evidence type="ECO:0000313" key="2">
    <source>
        <dbReference type="Proteomes" id="UP001218218"/>
    </source>
</evidence>
<keyword evidence="2" id="KW-1185">Reference proteome</keyword>
<comment type="caution">
    <text evidence="1">The sequence shown here is derived from an EMBL/GenBank/DDBJ whole genome shotgun (WGS) entry which is preliminary data.</text>
</comment>
<dbReference type="EMBL" id="JARIHO010000082">
    <property type="protein sequence ID" value="KAJ7309330.1"/>
    <property type="molecule type" value="Genomic_DNA"/>
</dbReference>
<protein>
    <submittedName>
        <fullName evidence="1">Uncharacterized protein</fullName>
    </submittedName>
</protein>
<dbReference type="SUPFAM" id="SSF53098">
    <property type="entry name" value="Ribonuclease H-like"/>
    <property type="match status" value="1"/>
</dbReference>